<name>A0A3P6GH86_MESCO</name>
<dbReference type="Proteomes" id="UP000267029">
    <property type="component" value="Unassembled WGS sequence"/>
</dbReference>
<gene>
    <name evidence="2" type="ORF">MCOS_LOCUS4744</name>
</gene>
<evidence type="ECO:0000313" key="3">
    <source>
        <dbReference type="Proteomes" id="UP000267029"/>
    </source>
</evidence>
<reference evidence="2 3" key="1">
    <citation type="submission" date="2018-10" db="EMBL/GenBank/DDBJ databases">
        <authorList>
            <consortium name="Pathogen Informatics"/>
        </authorList>
    </citation>
    <scope>NUCLEOTIDE SEQUENCE [LARGE SCALE GENOMIC DNA]</scope>
</reference>
<sequence>MVSPSSLEPLPPNSSPSHSTTPPSSTPKPASSPLQLVSFSSRQLVSPSSLKRRRLNSRPRHLVIHHSCGLWTYAHISALLRISLIDDLQETCYFVCHWH</sequence>
<keyword evidence="3" id="KW-1185">Reference proteome</keyword>
<protein>
    <submittedName>
        <fullName evidence="2">Uncharacterized protein</fullName>
    </submittedName>
</protein>
<organism evidence="2 3">
    <name type="scientific">Mesocestoides corti</name>
    <name type="common">Flatworm</name>
    <dbReference type="NCBI Taxonomy" id="53468"/>
    <lineage>
        <taxon>Eukaryota</taxon>
        <taxon>Metazoa</taxon>
        <taxon>Spiralia</taxon>
        <taxon>Lophotrochozoa</taxon>
        <taxon>Platyhelminthes</taxon>
        <taxon>Cestoda</taxon>
        <taxon>Eucestoda</taxon>
        <taxon>Cyclophyllidea</taxon>
        <taxon>Mesocestoididae</taxon>
        <taxon>Mesocestoides</taxon>
    </lineage>
</organism>
<feature type="compositionally biased region" description="Low complexity" evidence="1">
    <location>
        <begin position="15"/>
        <end position="33"/>
    </location>
</feature>
<dbReference type="AlphaFoldDB" id="A0A3P6GH86"/>
<proteinExistence type="predicted"/>
<evidence type="ECO:0000256" key="1">
    <source>
        <dbReference type="SAM" id="MobiDB-lite"/>
    </source>
</evidence>
<accession>A0A3P6GH86</accession>
<evidence type="ECO:0000313" key="2">
    <source>
        <dbReference type="EMBL" id="VDD78741.1"/>
    </source>
</evidence>
<feature type="region of interest" description="Disordered" evidence="1">
    <location>
        <begin position="1"/>
        <end position="33"/>
    </location>
</feature>
<dbReference type="EMBL" id="UXSR01002197">
    <property type="protein sequence ID" value="VDD78741.1"/>
    <property type="molecule type" value="Genomic_DNA"/>
</dbReference>